<keyword evidence="2" id="KW-0812">Transmembrane</keyword>
<proteinExistence type="predicted"/>
<dbReference type="EMBL" id="NFLB01000002">
    <property type="protein sequence ID" value="OUQ06093.1"/>
    <property type="molecule type" value="Genomic_DNA"/>
</dbReference>
<evidence type="ECO:0000313" key="5">
    <source>
        <dbReference type="Proteomes" id="UP000196258"/>
    </source>
</evidence>
<feature type="region of interest" description="Disordered" evidence="1">
    <location>
        <begin position="176"/>
        <end position="219"/>
    </location>
</feature>
<dbReference type="Proteomes" id="UP000196258">
    <property type="component" value="Unassembled WGS sequence"/>
</dbReference>
<protein>
    <recommendedName>
        <fullName evidence="3">Cell surface protein Shp haem-binding domain-containing protein</fullName>
    </recommendedName>
</protein>
<accession>A0A1Y4QP82</accession>
<dbReference type="RefSeq" id="WP_087254489.1">
    <property type="nucleotide sequence ID" value="NZ_JBKSXH010000040.1"/>
</dbReference>
<name>A0A1Y4QP82_9FIRM</name>
<feature type="domain" description="Cell surface protein Shp haem-binding" evidence="3">
    <location>
        <begin position="28"/>
        <end position="171"/>
    </location>
</feature>
<evidence type="ECO:0000256" key="2">
    <source>
        <dbReference type="SAM" id="Phobius"/>
    </source>
</evidence>
<evidence type="ECO:0000259" key="3">
    <source>
        <dbReference type="Pfam" id="PF11545"/>
    </source>
</evidence>
<dbReference type="InterPro" id="IPR037250">
    <property type="entry name" value="NEAT_dom_sf"/>
</dbReference>
<comment type="caution">
    <text evidence="4">The sequence shown here is derived from an EMBL/GenBank/DDBJ whole genome shotgun (WGS) entry which is preliminary data.</text>
</comment>
<organism evidence="4 5">
    <name type="scientific">Thomasclavelia spiroformis</name>
    <dbReference type="NCBI Taxonomy" id="29348"/>
    <lineage>
        <taxon>Bacteria</taxon>
        <taxon>Bacillati</taxon>
        <taxon>Bacillota</taxon>
        <taxon>Erysipelotrichia</taxon>
        <taxon>Erysipelotrichales</taxon>
        <taxon>Coprobacillaceae</taxon>
        <taxon>Thomasclavelia</taxon>
    </lineage>
</organism>
<reference evidence="5" key="1">
    <citation type="submission" date="2017-04" db="EMBL/GenBank/DDBJ databases">
        <title>Function of individual gut microbiota members based on whole genome sequencing of pure cultures obtained from chicken caecum.</title>
        <authorList>
            <person name="Medvecky M."/>
            <person name="Cejkova D."/>
            <person name="Polansky O."/>
            <person name="Karasova D."/>
            <person name="Kubasova T."/>
            <person name="Cizek A."/>
            <person name="Rychlik I."/>
        </authorList>
    </citation>
    <scope>NUCLEOTIDE SEQUENCE [LARGE SCALE GENOMIC DNA]</scope>
    <source>
        <strain evidence="5">An149</strain>
    </source>
</reference>
<dbReference type="InterPro" id="IPR020985">
    <property type="entry name" value="Cell_surface_Shp_haem-bd"/>
</dbReference>
<feature type="compositionally biased region" description="Low complexity" evidence="1">
    <location>
        <begin position="176"/>
        <end position="209"/>
    </location>
</feature>
<dbReference type="GO" id="GO:0020037">
    <property type="term" value="F:heme binding"/>
    <property type="evidence" value="ECO:0007669"/>
    <property type="project" value="InterPro"/>
</dbReference>
<keyword evidence="2" id="KW-0472">Membrane</keyword>
<evidence type="ECO:0000256" key="1">
    <source>
        <dbReference type="SAM" id="MobiDB-lite"/>
    </source>
</evidence>
<sequence>MQIKKVILTLVTILLVVTSYKPTFALDDGAYLIGRSTSYVNPLTGQTEDGGTNITLGESMVNNIVESNLLLEQINGKYYITIGIGLASNISNVKFKIMNNSGAFSDVSATKTGSSYANGDTVDHYRIQVNSLDVYISPMMYVNPMGRDVQFFIKLDRGSITPGTGVYNSQMIPAATNSQTNSTTSSTNDYNSNTTTNINENKTNENTNEQQSKENISEQAPVTTVGTITKESLLQDIKGLSNYIIDSNGKVNTDKKLTVENLKNIANSTKNSTNNFGLIISGIVILIIVAGGIFYVKKVKK</sequence>
<dbReference type="SUPFAM" id="SSF158911">
    <property type="entry name" value="NEAT domain-like"/>
    <property type="match status" value="1"/>
</dbReference>
<feature type="transmembrane region" description="Helical" evidence="2">
    <location>
        <begin position="276"/>
        <end position="296"/>
    </location>
</feature>
<keyword evidence="2" id="KW-1133">Transmembrane helix</keyword>
<dbReference type="Gene3D" id="2.60.40.1850">
    <property type="match status" value="1"/>
</dbReference>
<gene>
    <name evidence="4" type="ORF">B5E91_02090</name>
</gene>
<evidence type="ECO:0000313" key="4">
    <source>
        <dbReference type="EMBL" id="OUQ06093.1"/>
    </source>
</evidence>
<dbReference type="Pfam" id="PF11545">
    <property type="entry name" value="HemeBinding_Shp"/>
    <property type="match status" value="1"/>
</dbReference>
<dbReference type="AlphaFoldDB" id="A0A1Y4QP82"/>